<dbReference type="SUPFAM" id="SSF81321">
    <property type="entry name" value="Family A G protein-coupled receptor-like"/>
    <property type="match status" value="2"/>
</dbReference>
<dbReference type="InterPro" id="IPR019426">
    <property type="entry name" value="7TM_GPCR_serpentine_rcpt_Srv"/>
</dbReference>
<sequence length="518" mass="59258">FQGIIEIFFIYAYALSQMVLKDLIFGEDFAVNSGYIYPAFAYYGTYYYIVHAQVWGVAMVSINRYVTVCRPLSKIARHYDQIRTPVLWLINVIVPFVMMARMLFQGSVYYYLTASGQVSQYTPMSIVKTNALQGMIISIIGSIVCAICYFLVIRRLAKTQKSISGGIRDYRREKMLTIVGFALFIALCISTLFYVLICINAANENVATVNVIRTYYIYALMALTFVNPWMLLITNKNTRRSTGLSNLHNFLEFLFSQTLNEVLMVAIFITCQLISRDHILGESFLFECNDSIFPEFYFYGTHYYFMYIQVFGAILQSANRLICVCLPFSKAHALIKQTPAWVLLLGSFLVPAIPMIPMLLRSRISFQRNLDGIVDLLIPNNIVQQNAIQGMASTVFATALCSICYAIVIQKLSRMRFDTRSARDFKRERMLTIIGFAVFISLCVETVYYVFLAAMSQESVDRVRVYFVYPTVIMSFVYPWMLVFTNQNLRRRVLGMPVAASTSPDNIFTIRTMATPLS</sequence>
<gene>
    <name evidence="7" type="ORF">PENTCL1PPCAC_17260</name>
</gene>
<protein>
    <recommendedName>
        <fullName evidence="6">G-protein coupled receptors family 1 profile domain-containing protein</fullName>
    </recommendedName>
</protein>
<dbReference type="PROSITE" id="PS50262">
    <property type="entry name" value="G_PROTEIN_RECEP_F1_2"/>
    <property type="match status" value="1"/>
</dbReference>
<proteinExistence type="predicted"/>
<organism evidence="7 8">
    <name type="scientific">Pristionchus entomophagus</name>
    <dbReference type="NCBI Taxonomy" id="358040"/>
    <lineage>
        <taxon>Eukaryota</taxon>
        <taxon>Metazoa</taxon>
        <taxon>Ecdysozoa</taxon>
        <taxon>Nematoda</taxon>
        <taxon>Chromadorea</taxon>
        <taxon>Rhabditida</taxon>
        <taxon>Rhabditina</taxon>
        <taxon>Diplogasteromorpha</taxon>
        <taxon>Diplogasteroidea</taxon>
        <taxon>Neodiplogasteridae</taxon>
        <taxon>Pristionchus</taxon>
    </lineage>
</organism>
<feature type="transmembrane region" description="Helical" evidence="5">
    <location>
        <begin position="463"/>
        <end position="484"/>
    </location>
</feature>
<evidence type="ECO:0000256" key="2">
    <source>
        <dbReference type="ARBA" id="ARBA00022692"/>
    </source>
</evidence>
<dbReference type="PANTHER" id="PTHR31627:SF42">
    <property type="entry name" value="G_PROTEIN_RECEP_F1_2 DOMAIN-CONTAINING PROTEIN-RELATED"/>
    <property type="match status" value="1"/>
</dbReference>
<evidence type="ECO:0000313" key="8">
    <source>
        <dbReference type="Proteomes" id="UP001432027"/>
    </source>
</evidence>
<dbReference type="AlphaFoldDB" id="A0AAV5TLB3"/>
<feature type="transmembrane region" description="Helical" evidence="5">
    <location>
        <begin position="387"/>
        <end position="409"/>
    </location>
</feature>
<feature type="transmembrane region" description="Helical" evidence="5">
    <location>
        <begin position="215"/>
        <end position="233"/>
    </location>
</feature>
<feature type="transmembrane region" description="Helical" evidence="5">
    <location>
        <begin position="132"/>
        <end position="154"/>
    </location>
</feature>
<feature type="transmembrane region" description="Helical" evidence="5">
    <location>
        <begin position="340"/>
        <end position="360"/>
    </location>
</feature>
<dbReference type="Gene3D" id="1.20.1070.10">
    <property type="entry name" value="Rhodopsin 7-helix transmembrane proteins"/>
    <property type="match status" value="2"/>
</dbReference>
<dbReference type="EMBL" id="BTSX01000004">
    <property type="protein sequence ID" value="GMS95085.1"/>
    <property type="molecule type" value="Genomic_DNA"/>
</dbReference>
<comment type="subcellular location">
    <subcellularLocation>
        <location evidence="1">Membrane</location>
    </subcellularLocation>
</comment>
<dbReference type="GO" id="GO:0016020">
    <property type="term" value="C:membrane"/>
    <property type="evidence" value="ECO:0007669"/>
    <property type="project" value="UniProtKB-SubCell"/>
</dbReference>
<dbReference type="InterPro" id="IPR017452">
    <property type="entry name" value="GPCR_Rhodpsn_7TM"/>
</dbReference>
<evidence type="ECO:0000256" key="1">
    <source>
        <dbReference type="ARBA" id="ARBA00004370"/>
    </source>
</evidence>
<evidence type="ECO:0000256" key="3">
    <source>
        <dbReference type="ARBA" id="ARBA00022989"/>
    </source>
</evidence>
<keyword evidence="8" id="KW-1185">Reference proteome</keyword>
<feature type="domain" description="G-protein coupled receptors family 1 profile" evidence="6">
    <location>
        <begin position="52"/>
        <end position="231"/>
    </location>
</feature>
<feature type="transmembrane region" description="Helical" evidence="5">
    <location>
        <begin position="175"/>
        <end position="203"/>
    </location>
</feature>
<evidence type="ECO:0000256" key="5">
    <source>
        <dbReference type="SAM" id="Phobius"/>
    </source>
</evidence>
<keyword evidence="2 5" id="KW-0812">Transmembrane</keyword>
<dbReference type="PANTHER" id="PTHR31627">
    <property type="entry name" value="SERPENTINE RECEPTOR CLASS GAMMA-RELATED"/>
    <property type="match status" value="1"/>
</dbReference>
<feature type="transmembrane region" description="Helical" evidence="5">
    <location>
        <begin position="253"/>
        <end position="275"/>
    </location>
</feature>
<feature type="transmembrane region" description="Helical" evidence="5">
    <location>
        <begin position="430"/>
        <end position="451"/>
    </location>
</feature>
<accession>A0AAV5TLB3</accession>
<feature type="non-terminal residue" evidence="7">
    <location>
        <position position="1"/>
    </location>
</feature>
<feature type="transmembrane region" description="Helical" evidence="5">
    <location>
        <begin position="46"/>
        <end position="66"/>
    </location>
</feature>
<evidence type="ECO:0000256" key="4">
    <source>
        <dbReference type="ARBA" id="ARBA00023136"/>
    </source>
</evidence>
<dbReference type="Proteomes" id="UP001432027">
    <property type="component" value="Unassembled WGS sequence"/>
</dbReference>
<evidence type="ECO:0000259" key="6">
    <source>
        <dbReference type="PROSITE" id="PS50262"/>
    </source>
</evidence>
<feature type="non-terminal residue" evidence="7">
    <location>
        <position position="518"/>
    </location>
</feature>
<keyword evidence="4 5" id="KW-0472">Membrane</keyword>
<feature type="transmembrane region" description="Helical" evidence="5">
    <location>
        <begin position="304"/>
        <end position="328"/>
    </location>
</feature>
<feature type="transmembrane region" description="Helical" evidence="5">
    <location>
        <begin position="86"/>
        <end position="112"/>
    </location>
</feature>
<feature type="transmembrane region" description="Helical" evidence="5">
    <location>
        <begin position="7"/>
        <end position="26"/>
    </location>
</feature>
<reference evidence="7" key="1">
    <citation type="submission" date="2023-10" db="EMBL/GenBank/DDBJ databases">
        <title>Genome assembly of Pristionchus species.</title>
        <authorList>
            <person name="Yoshida K."/>
            <person name="Sommer R.J."/>
        </authorList>
    </citation>
    <scope>NUCLEOTIDE SEQUENCE</scope>
    <source>
        <strain evidence="7">RS0144</strain>
    </source>
</reference>
<dbReference type="InterPro" id="IPR051119">
    <property type="entry name" value="Nematode_SR-like"/>
</dbReference>
<keyword evidence="3 5" id="KW-1133">Transmembrane helix</keyword>
<name>A0AAV5TLB3_9BILA</name>
<comment type="caution">
    <text evidence="7">The sequence shown here is derived from an EMBL/GenBank/DDBJ whole genome shotgun (WGS) entry which is preliminary data.</text>
</comment>
<evidence type="ECO:0000313" key="7">
    <source>
        <dbReference type="EMBL" id="GMS95085.1"/>
    </source>
</evidence>
<dbReference type="Pfam" id="PF10323">
    <property type="entry name" value="7TM_GPCR_Srv"/>
    <property type="match status" value="2"/>
</dbReference>